<feature type="compositionally biased region" description="Basic and acidic residues" evidence="1">
    <location>
        <begin position="1"/>
        <end position="23"/>
    </location>
</feature>
<dbReference type="Proteomes" id="UP000000763">
    <property type="component" value="Chromosome 10"/>
</dbReference>
<organism evidence="2 3">
    <name type="scientific">Oryza sativa subsp. japonica</name>
    <name type="common">Rice</name>
    <dbReference type="NCBI Taxonomy" id="39947"/>
    <lineage>
        <taxon>Eukaryota</taxon>
        <taxon>Viridiplantae</taxon>
        <taxon>Streptophyta</taxon>
        <taxon>Embryophyta</taxon>
        <taxon>Tracheophyta</taxon>
        <taxon>Spermatophyta</taxon>
        <taxon>Magnoliopsida</taxon>
        <taxon>Liliopsida</taxon>
        <taxon>Poales</taxon>
        <taxon>Poaceae</taxon>
        <taxon>BOP clade</taxon>
        <taxon>Oryzoideae</taxon>
        <taxon>Oryzeae</taxon>
        <taxon>Oryzinae</taxon>
        <taxon>Oryza</taxon>
        <taxon>Oryza sativa</taxon>
    </lineage>
</organism>
<accession>A0A0P0XT56</accession>
<feature type="region of interest" description="Disordered" evidence="1">
    <location>
        <begin position="1"/>
        <end position="28"/>
    </location>
</feature>
<evidence type="ECO:0000313" key="2">
    <source>
        <dbReference type="EMBL" id="BAF26175.1"/>
    </source>
</evidence>
<sequence length="48" mass="5510">MVKQLEDQKEAARKNEEETEKLRQQGSEIQSFVRSLIGSKFASLDAQQ</sequence>
<reference evidence="3" key="2">
    <citation type="journal article" date="2008" name="Nucleic Acids Res.">
        <title>The rice annotation project database (RAP-DB): 2008 update.</title>
        <authorList>
            <consortium name="The rice annotation project (RAP)"/>
        </authorList>
    </citation>
    <scope>GENOME REANNOTATION</scope>
    <source>
        <strain evidence="3">cv. Nipponbare</strain>
    </source>
</reference>
<evidence type="ECO:0000313" key="3">
    <source>
        <dbReference type="Proteomes" id="UP000000763"/>
    </source>
</evidence>
<proteinExistence type="predicted"/>
<gene>
    <name evidence="2" type="ordered locus">Os10g0185100</name>
</gene>
<dbReference type="EMBL" id="AP008216">
    <property type="protein sequence ID" value="BAF26175.1"/>
    <property type="molecule type" value="Genomic_DNA"/>
</dbReference>
<protein>
    <submittedName>
        <fullName evidence="2">Os10g0185100 protein</fullName>
    </submittedName>
</protein>
<dbReference type="AlphaFoldDB" id="A0A0P0XT56"/>
<evidence type="ECO:0000256" key="1">
    <source>
        <dbReference type="SAM" id="MobiDB-lite"/>
    </source>
</evidence>
<dbReference type="KEGG" id="dosa:Os10g0185100"/>
<dbReference type="SMR" id="A0A0P0XT56"/>
<dbReference type="Gramene" id="Os10t0185100-01">
    <property type="protein sequence ID" value="Os10t0185100-01"/>
    <property type="gene ID" value="Os10g0185100"/>
</dbReference>
<reference evidence="2 3" key="1">
    <citation type="journal article" date="2005" name="Nature">
        <title>The map-based sequence of the rice genome.</title>
        <authorList>
            <consortium name="International rice genome sequencing project (IRGSP)"/>
            <person name="Matsumoto T."/>
            <person name="Wu J."/>
            <person name="Kanamori H."/>
            <person name="Katayose Y."/>
            <person name="Fujisawa M."/>
            <person name="Namiki N."/>
            <person name="Mizuno H."/>
            <person name="Yamamoto K."/>
            <person name="Antonio B.A."/>
            <person name="Baba T."/>
            <person name="Sakata K."/>
            <person name="Nagamura Y."/>
            <person name="Aoki H."/>
            <person name="Arikawa K."/>
            <person name="Arita K."/>
            <person name="Bito T."/>
            <person name="Chiden Y."/>
            <person name="Fujitsuka N."/>
            <person name="Fukunaka R."/>
            <person name="Hamada M."/>
            <person name="Harada C."/>
            <person name="Hayashi A."/>
            <person name="Hijishita S."/>
            <person name="Honda M."/>
            <person name="Hosokawa S."/>
            <person name="Ichikawa Y."/>
            <person name="Idonuma A."/>
            <person name="Iijima M."/>
            <person name="Ikeda M."/>
            <person name="Ikeno M."/>
            <person name="Ito K."/>
            <person name="Ito S."/>
            <person name="Ito T."/>
            <person name="Ito Y."/>
            <person name="Ito Y."/>
            <person name="Iwabuchi A."/>
            <person name="Kamiya K."/>
            <person name="Karasawa W."/>
            <person name="Kurita K."/>
            <person name="Katagiri S."/>
            <person name="Kikuta A."/>
            <person name="Kobayashi H."/>
            <person name="Kobayashi N."/>
            <person name="Machita K."/>
            <person name="Maehara T."/>
            <person name="Masukawa M."/>
            <person name="Mizubayashi T."/>
            <person name="Mukai Y."/>
            <person name="Nagasaki H."/>
            <person name="Nagata Y."/>
            <person name="Naito S."/>
            <person name="Nakashima M."/>
            <person name="Nakama Y."/>
            <person name="Nakamichi Y."/>
            <person name="Nakamura M."/>
            <person name="Meguro A."/>
            <person name="Negishi M."/>
            <person name="Ohta I."/>
            <person name="Ohta T."/>
            <person name="Okamoto M."/>
            <person name="Ono N."/>
            <person name="Saji S."/>
            <person name="Sakaguchi M."/>
            <person name="Sakai K."/>
            <person name="Shibata M."/>
            <person name="Shimokawa T."/>
            <person name="Song J."/>
            <person name="Takazaki Y."/>
            <person name="Terasawa K."/>
            <person name="Tsugane M."/>
            <person name="Tsuji K."/>
            <person name="Ueda S."/>
            <person name="Waki K."/>
            <person name="Yamagata H."/>
            <person name="Yamamoto M."/>
            <person name="Yamamoto S."/>
            <person name="Yamane H."/>
            <person name="Yoshiki S."/>
            <person name="Yoshihara R."/>
            <person name="Yukawa K."/>
            <person name="Zhong H."/>
            <person name="Yano M."/>
            <person name="Yuan Q."/>
            <person name="Ouyang S."/>
            <person name="Liu J."/>
            <person name="Jones K.M."/>
            <person name="Gansberger K."/>
            <person name="Moffat K."/>
            <person name="Hill J."/>
            <person name="Bera J."/>
            <person name="Fadrosh D."/>
            <person name="Jin S."/>
            <person name="Johri S."/>
            <person name="Kim M."/>
            <person name="Overton L."/>
            <person name="Reardon M."/>
            <person name="Tsitrin T."/>
            <person name="Vuong H."/>
            <person name="Weaver B."/>
            <person name="Ciecko A."/>
            <person name="Tallon L."/>
            <person name="Jackson J."/>
            <person name="Pai G."/>
            <person name="Aken S.V."/>
            <person name="Utterback T."/>
            <person name="Reidmuller S."/>
            <person name="Feldblyum T."/>
            <person name="Hsiao J."/>
            <person name="Zismann V."/>
            <person name="Iobst S."/>
            <person name="de Vazeille A.R."/>
            <person name="Buell C.R."/>
            <person name="Ying K."/>
            <person name="Li Y."/>
            <person name="Lu T."/>
            <person name="Huang Y."/>
            <person name="Zhao Q."/>
            <person name="Feng Q."/>
            <person name="Zhang L."/>
            <person name="Zhu J."/>
            <person name="Weng Q."/>
            <person name="Mu J."/>
            <person name="Lu Y."/>
            <person name="Fan D."/>
            <person name="Liu Y."/>
            <person name="Guan J."/>
            <person name="Zhang Y."/>
            <person name="Yu S."/>
            <person name="Liu X."/>
            <person name="Zhang Y."/>
            <person name="Hong G."/>
            <person name="Han B."/>
            <person name="Choisne N."/>
            <person name="Demange N."/>
            <person name="Orjeda G."/>
            <person name="Samain S."/>
            <person name="Cattolico L."/>
            <person name="Pelletier E."/>
            <person name="Couloux A."/>
            <person name="Segurens B."/>
            <person name="Wincker P."/>
            <person name="D'Hont A."/>
            <person name="Scarpelli C."/>
            <person name="Weissenbach J."/>
            <person name="Salanoubat M."/>
            <person name="Quetier F."/>
            <person name="Yu Y."/>
            <person name="Kim H.R."/>
            <person name="Rambo T."/>
            <person name="Currie J."/>
            <person name="Collura K."/>
            <person name="Luo M."/>
            <person name="Yang T."/>
            <person name="Ammiraju J.S.S."/>
            <person name="Engler F."/>
            <person name="Soderlund C."/>
            <person name="Wing R.A."/>
            <person name="Palmer L.E."/>
            <person name="de la Bastide M."/>
            <person name="Spiegel L."/>
            <person name="Nascimento L."/>
            <person name="Zutavern T."/>
            <person name="O'Shaughnessy A."/>
            <person name="Dike S."/>
            <person name="Dedhia N."/>
            <person name="Preston R."/>
            <person name="Balija V."/>
            <person name="McCombie W.R."/>
            <person name="Chow T."/>
            <person name="Chen H."/>
            <person name="Chung M."/>
            <person name="Chen C."/>
            <person name="Shaw J."/>
            <person name="Wu H."/>
            <person name="Hsiao K."/>
            <person name="Chao Y."/>
            <person name="Chu M."/>
            <person name="Cheng C."/>
            <person name="Hour A."/>
            <person name="Lee P."/>
            <person name="Lin S."/>
            <person name="Lin Y."/>
            <person name="Liou J."/>
            <person name="Liu S."/>
            <person name="Hsing Y."/>
            <person name="Raghuvanshi S."/>
            <person name="Mohanty A."/>
            <person name="Bharti A.K."/>
            <person name="Gaur A."/>
            <person name="Gupta V."/>
            <person name="Kumar D."/>
            <person name="Ravi V."/>
            <person name="Vij S."/>
            <person name="Kapur A."/>
            <person name="Khurana P."/>
            <person name="Khurana P."/>
            <person name="Khurana J.P."/>
            <person name="Tyagi A.K."/>
            <person name="Gaikwad K."/>
            <person name="Singh A."/>
            <person name="Dalal V."/>
            <person name="Srivastava S."/>
            <person name="Dixit A."/>
            <person name="Pal A.K."/>
            <person name="Ghazi I.A."/>
            <person name="Yadav M."/>
            <person name="Pandit A."/>
            <person name="Bhargava A."/>
            <person name="Sureshbabu K."/>
            <person name="Batra K."/>
            <person name="Sharma T.R."/>
            <person name="Mohapatra T."/>
            <person name="Singh N.K."/>
            <person name="Messing J."/>
            <person name="Nelson A.B."/>
            <person name="Fuks G."/>
            <person name="Kavchok S."/>
            <person name="Keizer G."/>
            <person name="Linton E."/>
            <person name="Llaca V."/>
            <person name="Song R."/>
            <person name="Tanyolac B."/>
            <person name="Young S."/>
            <person name="Ho-Il K."/>
            <person name="Hahn J.H."/>
            <person name="Sangsakoo G."/>
            <person name="Vanavichit A."/>
            <person name="de Mattos Luiz.A.T."/>
            <person name="Zimmer P.D."/>
            <person name="Malone G."/>
            <person name="Dellagostin O."/>
            <person name="de Oliveira A.C."/>
            <person name="Bevan M."/>
            <person name="Bancroft I."/>
            <person name="Minx P."/>
            <person name="Cordum H."/>
            <person name="Wilson R."/>
            <person name="Cheng Z."/>
            <person name="Jin W."/>
            <person name="Jiang J."/>
            <person name="Leong S.A."/>
            <person name="Iwama H."/>
            <person name="Gojobori T."/>
            <person name="Itoh T."/>
            <person name="Niimura Y."/>
            <person name="Fujii Y."/>
            <person name="Habara T."/>
            <person name="Sakai H."/>
            <person name="Sato Y."/>
            <person name="Wilson G."/>
            <person name="Kumar K."/>
            <person name="McCouch S."/>
            <person name="Juretic N."/>
            <person name="Hoen D."/>
            <person name="Wright S."/>
            <person name="Bruskiewich R."/>
            <person name="Bureau T."/>
            <person name="Miyao A."/>
            <person name="Hirochika H."/>
            <person name="Nishikawa T."/>
            <person name="Kadowaki K."/>
            <person name="Sugiura M."/>
            <person name="Burr B."/>
            <person name="Sasaki T."/>
        </authorList>
    </citation>
    <scope>NUCLEOTIDE SEQUENCE [LARGE SCALE GENOMIC DNA]</scope>
    <source>
        <strain evidence="3">cv. Nipponbare</strain>
    </source>
</reference>
<name>A0A0P0XT56_ORYSJ</name>